<accession>A0A1Y2ESX8</accession>
<evidence type="ECO:0000313" key="1">
    <source>
        <dbReference type="EMBL" id="ORY74384.1"/>
    </source>
</evidence>
<dbReference type="AlphaFoldDB" id="A0A1Y2ESX8"/>
<reference evidence="1 2" key="1">
    <citation type="submission" date="2016-07" db="EMBL/GenBank/DDBJ databases">
        <title>Pervasive Adenine N6-methylation of Active Genes in Fungi.</title>
        <authorList>
            <consortium name="DOE Joint Genome Institute"/>
            <person name="Mondo S.J."/>
            <person name="Dannebaum R.O."/>
            <person name="Kuo R.C."/>
            <person name="Labutti K."/>
            <person name="Haridas S."/>
            <person name="Kuo A."/>
            <person name="Salamov A."/>
            <person name="Ahrendt S.R."/>
            <person name="Lipzen A."/>
            <person name="Sullivan W."/>
            <person name="Andreopoulos W.B."/>
            <person name="Clum A."/>
            <person name="Lindquist E."/>
            <person name="Daum C."/>
            <person name="Ramamoorthy G.K."/>
            <person name="Gryganskyi A."/>
            <person name="Culley D."/>
            <person name="Magnuson J.K."/>
            <person name="James T.Y."/>
            <person name="O'Malley M.A."/>
            <person name="Stajich J.E."/>
            <person name="Spatafora J.W."/>
            <person name="Visel A."/>
            <person name="Grigoriev I.V."/>
        </authorList>
    </citation>
    <scope>NUCLEOTIDE SEQUENCE [LARGE SCALE GENOMIC DNA]</scope>
    <source>
        <strain evidence="1 2">12-1054</strain>
    </source>
</reference>
<dbReference type="EMBL" id="MCFI01000030">
    <property type="protein sequence ID" value="ORY74384.1"/>
    <property type="molecule type" value="Genomic_DNA"/>
</dbReference>
<dbReference type="Proteomes" id="UP000193685">
    <property type="component" value="Unassembled WGS sequence"/>
</dbReference>
<dbReference type="GeneID" id="63786851"/>
<sequence length="233" mass="24897">MVSATKARLHCCGLSHHDHTHPAGLDLDLAGTLCYGTGDNMTSAVLLLPGTSSATSWQDTHIRLLADKIARGANVTVLVPCVSPDAQSHAKRKHDTAEDPSSSCPPFNEASVNTLATHLRDAMSVTHVAVVGLFGNGAEVACACASAEEAEKLFKCAILALDTSHVPASLKLPTVLFQLKATSRQVIVEEPVAIRHTPLDAKAALFRSGSGTLYETAMRELLFWCKKHLHEWS</sequence>
<protein>
    <recommendedName>
        <fullName evidence="3">Alpha/Beta hydrolase protein</fullName>
    </recommendedName>
</protein>
<name>A0A1Y2ESX8_PROLT</name>
<comment type="caution">
    <text evidence="1">The sequence shown here is derived from an EMBL/GenBank/DDBJ whole genome shotgun (WGS) entry which is preliminary data.</text>
</comment>
<evidence type="ECO:0008006" key="3">
    <source>
        <dbReference type="Google" id="ProtNLM"/>
    </source>
</evidence>
<dbReference type="RefSeq" id="XP_040722033.1">
    <property type="nucleotide sequence ID" value="XM_040870252.1"/>
</dbReference>
<keyword evidence="2" id="KW-1185">Reference proteome</keyword>
<evidence type="ECO:0000313" key="2">
    <source>
        <dbReference type="Proteomes" id="UP000193685"/>
    </source>
</evidence>
<organism evidence="1 2">
    <name type="scientific">Protomyces lactucae-debilis</name>
    <dbReference type="NCBI Taxonomy" id="2754530"/>
    <lineage>
        <taxon>Eukaryota</taxon>
        <taxon>Fungi</taxon>
        <taxon>Dikarya</taxon>
        <taxon>Ascomycota</taxon>
        <taxon>Taphrinomycotina</taxon>
        <taxon>Taphrinomycetes</taxon>
        <taxon>Taphrinales</taxon>
        <taxon>Protomycetaceae</taxon>
        <taxon>Protomyces</taxon>
    </lineage>
</organism>
<proteinExistence type="predicted"/>
<dbReference type="OrthoDB" id="10019231at2759"/>
<gene>
    <name evidence="1" type="ORF">BCR37DRAFT_384519</name>
</gene>